<reference evidence="4" key="1">
    <citation type="submission" date="2023-08" db="EMBL/GenBank/DDBJ databases">
        <authorList>
            <person name="Chen Y."/>
            <person name="Shah S."/>
            <person name="Dougan E. K."/>
            <person name="Thang M."/>
            <person name="Chan C."/>
        </authorList>
    </citation>
    <scope>NUCLEOTIDE SEQUENCE</scope>
</reference>
<evidence type="ECO:0000313" key="4">
    <source>
        <dbReference type="EMBL" id="CAJ1401110.1"/>
    </source>
</evidence>
<sequence length="171" mass="19404">MAAAAPPADDGRSVYVGGMPRHAEWQELKDHMRSAGEIEFCDVLYSDWGEPRGVGFVRFKTEAEAQQAIATLNETTMDGRTVKVAPWTGRQPNFNSPGKMMYQMWAWYGGAKKKPRDMDPEKSKLVERIKTYQKGDATQKETWYSFCGEVKDPARHETAKLQEFVTTYSVP</sequence>
<dbReference type="GO" id="GO:0005634">
    <property type="term" value="C:nucleus"/>
    <property type="evidence" value="ECO:0007669"/>
    <property type="project" value="TreeGrafter"/>
</dbReference>
<keyword evidence="1 2" id="KW-0694">RNA-binding</keyword>
<evidence type="ECO:0000259" key="3">
    <source>
        <dbReference type="PROSITE" id="PS50102"/>
    </source>
</evidence>
<dbReference type="AlphaFoldDB" id="A0AA36J7K4"/>
<protein>
    <recommendedName>
        <fullName evidence="3">RRM domain-containing protein</fullName>
    </recommendedName>
</protein>
<dbReference type="PROSITE" id="PS50102">
    <property type="entry name" value="RRM"/>
    <property type="match status" value="1"/>
</dbReference>
<dbReference type="SUPFAM" id="SSF54928">
    <property type="entry name" value="RNA-binding domain, RBD"/>
    <property type="match status" value="1"/>
</dbReference>
<dbReference type="InterPro" id="IPR012677">
    <property type="entry name" value="Nucleotide-bd_a/b_plait_sf"/>
</dbReference>
<dbReference type="CDD" id="cd00590">
    <property type="entry name" value="RRM_SF"/>
    <property type="match status" value="1"/>
</dbReference>
<organism evidence="4 5">
    <name type="scientific">Effrenium voratum</name>
    <dbReference type="NCBI Taxonomy" id="2562239"/>
    <lineage>
        <taxon>Eukaryota</taxon>
        <taxon>Sar</taxon>
        <taxon>Alveolata</taxon>
        <taxon>Dinophyceae</taxon>
        <taxon>Suessiales</taxon>
        <taxon>Symbiodiniaceae</taxon>
        <taxon>Effrenium</taxon>
    </lineage>
</organism>
<accession>A0AA36J7K4</accession>
<dbReference type="PANTHER" id="PTHR23003">
    <property type="entry name" value="RNA RECOGNITION MOTIF RRM DOMAIN CONTAINING PROTEIN"/>
    <property type="match status" value="1"/>
</dbReference>
<dbReference type="Gene3D" id="3.30.70.330">
    <property type="match status" value="1"/>
</dbReference>
<dbReference type="Proteomes" id="UP001178507">
    <property type="component" value="Unassembled WGS sequence"/>
</dbReference>
<keyword evidence="5" id="KW-1185">Reference proteome</keyword>
<evidence type="ECO:0000313" key="5">
    <source>
        <dbReference type="Proteomes" id="UP001178507"/>
    </source>
</evidence>
<dbReference type="GO" id="GO:1990904">
    <property type="term" value="C:ribonucleoprotein complex"/>
    <property type="evidence" value="ECO:0007669"/>
    <property type="project" value="TreeGrafter"/>
</dbReference>
<gene>
    <name evidence="4" type="ORF">EVOR1521_LOCUS24320</name>
</gene>
<dbReference type="InterPro" id="IPR035979">
    <property type="entry name" value="RBD_domain_sf"/>
</dbReference>
<dbReference type="InterPro" id="IPR050374">
    <property type="entry name" value="RRT5_SRSF_SR"/>
</dbReference>
<dbReference type="GO" id="GO:0003729">
    <property type="term" value="F:mRNA binding"/>
    <property type="evidence" value="ECO:0007669"/>
    <property type="project" value="TreeGrafter"/>
</dbReference>
<evidence type="ECO:0000256" key="1">
    <source>
        <dbReference type="ARBA" id="ARBA00022884"/>
    </source>
</evidence>
<dbReference type="SMART" id="SM00360">
    <property type="entry name" value="RRM"/>
    <property type="match status" value="1"/>
</dbReference>
<name>A0AA36J7K4_9DINO</name>
<dbReference type="InterPro" id="IPR000504">
    <property type="entry name" value="RRM_dom"/>
</dbReference>
<comment type="caution">
    <text evidence="4">The sequence shown here is derived from an EMBL/GenBank/DDBJ whole genome shotgun (WGS) entry which is preliminary data.</text>
</comment>
<dbReference type="GO" id="GO:0005737">
    <property type="term" value="C:cytoplasm"/>
    <property type="evidence" value="ECO:0007669"/>
    <property type="project" value="TreeGrafter"/>
</dbReference>
<proteinExistence type="predicted"/>
<feature type="domain" description="RRM" evidence="3">
    <location>
        <begin position="12"/>
        <end position="84"/>
    </location>
</feature>
<dbReference type="Pfam" id="PF00076">
    <property type="entry name" value="RRM_1"/>
    <property type="match status" value="1"/>
</dbReference>
<evidence type="ECO:0000256" key="2">
    <source>
        <dbReference type="PROSITE-ProRule" id="PRU00176"/>
    </source>
</evidence>
<dbReference type="EMBL" id="CAUJNA010003399">
    <property type="protein sequence ID" value="CAJ1401110.1"/>
    <property type="molecule type" value="Genomic_DNA"/>
</dbReference>
<dbReference type="PANTHER" id="PTHR23003:SF3">
    <property type="entry name" value="FI21236P1-RELATED"/>
    <property type="match status" value="1"/>
</dbReference>